<evidence type="ECO:0000256" key="4">
    <source>
        <dbReference type="ARBA" id="ARBA00022842"/>
    </source>
</evidence>
<organism evidence="11 12">
    <name type="scientific">Candidatus Xianfuyuplasma coldseepsis</name>
    <dbReference type="NCBI Taxonomy" id="2782163"/>
    <lineage>
        <taxon>Bacteria</taxon>
        <taxon>Bacillati</taxon>
        <taxon>Mycoplasmatota</taxon>
        <taxon>Mollicutes</taxon>
        <taxon>Candidatus Izemoplasmatales</taxon>
        <taxon>Candidatus Izemoplasmataceae</taxon>
        <taxon>Candidatus Xianfuyuplasma</taxon>
    </lineage>
</organism>
<feature type="binding site" evidence="7">
    <location>
        <begin position="252"/>
        <end position="255"/>
    </location>
    <ligand>
        <name>GTP</name>
        <dbReference type="ChEBI" id="CHEBI:37565"/>
    </ligand>
</feature>
<dbReference type="PANTHER" id="PTHR10229:SF4">
    <property type="entry name" value="GTPASE HFLX"/>
    <property type="match status" value="1"/>
</dbReference>
<feature type="binding site" evidence="8">
    <location>
        <position position="205"/>
    </location>
    <ligand>
        <name>Mg(2+)</name>
        <dbReference type="ChEBI" id="CHEBI:18420"/>
    </ligand>
</feature>
<dbReference type="Gene3D" id="3.40.50.11060">
    <property type="entry name" value="GTPase HflX, N-terminal domain"/>
    <property type="match status" value="1"/>
</dbReference>
<dbReference type="CDD" id="cd01878">
    <property type="entry name" value="HflX"/>
    <property type="match status" value="1"/>
</dbReference>
<dbReference type="GO" id="GO:0005525">
    <property type="term" value="F:GTP binding"/>
    <property type="evidence" value="ECO:0007669"/>
    <property type="project" value="UniProtKB-UniRule"/>
</dbReference>
<dbReference type="RefSeq" id="WP_258878535.1">
    <property type="nucleotide sequence ID" value="NZ_CP048914.1"/>
</dbReference>
<evidence type="ECO:0000256" key="3">
    <source>
        <dbReference type="ARBA" id="ARBA00022741"/>
    </source>
</evidence>
<proteinExistence type="inferred from homology"/>
<evidence type="ECO:0000256" key="6">
    <source>
        <dbReference type="HAMAP-Rule" id="MF_00900"/>
    </source>
</evidence>
<gene>
    <name evidence="6 11" type="primary">hflX</name>
    <name evidence="11" type="ORF">G4Z02_03805</name>
</gene>
<feature type="binding site" evidence="8">
    <location>
        <position position="232"/>
    </location>
    <ligand>
        <name>Mg(2+)</name>
        <dbReference type="ChEBI" id="CHEBI:18420"/>
    </ligand>
</feature>
<dbReference type="NCBIfam" id="TIGR03156">
    <property type="entry name" value="GTP_HflX"/>
    <property type="match status" value="1"/>
</dbReference>
<dbReference type="InterPro" id="IPR030394">
    <property type="entry name" value="G_HFLX_dom"/>
</dbReference>
<evidence type="ECO:0000256" key="5">
    <source>
        <dbReference type="ARBA" id="ARBA00023134"/>
    </source>
</evidence>
<dbReference type="PANTHER" id="PTHR10229">
    <property type="entry name" value="GTP-BINDING PROTEIN HFLX"/>
    <property type="match status" value="1"/>
</dbReference>
<dbReference type="HAMAP" id="MF_00900">
    <property type="entry name" value="GTPase_HflX"/>
    <property type="match status" value="1"/>
</dbReference>
<dbReference type="KEGG" id="xcl:G4Z02_03805"/>
<dbReference type="InterPro" id="IPR016496">
    <property type="entry name" value="GTPase_HflX"/>
</dbReference>
<keyword evidence="1 6" id="KW-0963">Cytoplasm</keyword>
<dbReference type="InterPro" id="IPR025121">
    <property type="entry name" value="GTPase_HflX_N"/>
</dbReference>
<comment type="similarity">
    <text evidence="6">Belongs to the TRAFAC class OBG-HflX-like GTPase superfamily. HflX GTPase family.</text>
</comment>
<dbReference type="SUPFAM" id="SSF52540">
    <property type="entry name" value="P-loop containing nucleoside triphosphate hydrolases"/>
    <property type="match status" value="1"/>
</dbReference>
<dbReference type="GO" id="GO:0046872">
    <property type="term" value="F:metal ion binding"/>
    <property type="evidence" value="ECO:0007669"/>
    <property type="project" value="UniProtKB-KW"/>
</dbReference>
<keyword evidence="3 6" id="KW-0547">Nucleotide-binding</keyword>
<dbReference type="Pfam" id="PF13167">
    <property type="entry name" value="GTP-bdg_N"/>
    <property type="match status" value="1"/>
</dbReference>
<keyword evidence="5 6" id="KW-0342">GTP-binding</keyword>
<dbReference type="GO" id="GO:0003924">
    <property type="term" value="F:GTPase activity"/>
    <property type="evidence" value="ECO:0007669"/>
    <property type="project" value="UniProtKB-UniRule"/>
</dbReference>
<evidence type="ECO:0000256" key="1">
    <source>
        <dbReference type="ARBA" id="ARBA00022490"/>
    </source>
</evidence>
<keyword evidence="2 8" id="KW-0479">Metal-binding</keyword>
<dbReference type="EMBL" id="CP048914">
    <property type="protein sequence ID" value="QMS84913.1"/>
    <property type="molecule type" value="Genomic_DNA"/>
</dbReference>
<keyword evidence="4 8" id="KW-0460">Magnesium</keyword>
<comment type="cofactor">
    <cofactor evidence="8">
        <name>Mg(2+)</name>
        <dbReference type="ChEBI" id="CHEBI:18420"/>
    </cofactor>
</comment>
<name>A0A7L7KQB8_9MOLU</name>
<comment type="function">
    <text evidence="6">GTPase that associates with the 50S ribosomal subunit and may have a role during protein synthesis or ribosome biogenesis.</text>
</comment>
<accession>A0A7L7KQB8</accession>
<dbReference type="PRINTS" id="PR00326">
    <property type="entry name" value="GTP1OBG"/>
</dbReference>
<dbReference type="Pfam" id="PF16360">
    <property type="entry name" value="GTP-bdg_M"/>
    <property type="match status" value="1"/>
</dbReference>
<evidence type="ECO:0000256" key="8">
    <source>
        <dbReference type="PIRSR" id="PIRSR006809-2"/>
    </source>
</evidence>
<feature type="binding site" evidence="7">
    <location>
        <begin position="338"/>
        <end position="340"/>
    </location>
    <ligand>
        <name>GTP</name>
        <dbReference type="ChEBI" id="CHEBI:37565"/>
    </ligand>
</feature>
<evidence type="ECO:0000256" key="9">
    <source>
        <dbReference type="SAM" id="Coils"/>
    </source>
</evidence>
<evidence type="ECO:0000256" key="7">
    <source>
        <dbReference type="PIRSR" id="PIRSR006809-1"/>
    </source>
</evidence>
<protein>
    <recommendedName>
        <fullName evidence="6">GTPase HflX</fullName>
    </recommendedName>
    <alternativeName>
        <fullName evidence="6">GTP-binding protein HflX</fullName>
    </alternativeName>
</protein>
<evidence type="ECO:0000256" key="2">
    <source>
        <dbReference type="ARBA" id="ARBA00022723"/>
    </source>
</evidence>
<reference evidence="11 12" key="1">
    <citation type="submission" date="2020-02" db="EMBL/GenBank/DDBJ databases">
        <authorList>
            <person name="Zheng R.K."/>
            <person name="Sun C.M."/>
        </authorList>
    </citation>
    <scope>NUCLEOTIDE SEQUENCE [LARGE SCALE GENOMIC DNA]</scope>
    <source>
        <strain evidence="12">zrk13</strain>
    </source>
</reference>
<dbReference type="Gene3D" id="6.10.250.2860">
    <property type="match status" value="1"/>
</dbReference>
<dbReference type="AlphaFoldDB" id="A0A7L7KQB8"/>
<evidence type="ECO:0000259" key="10">
    <source>
        <dbReference type="PROSITE" id="PS51705"/>
    </source>
</evidence>
<dbReference type="FunFam" id="3.40.50.11060:FF:000001">
    <property type="entry name" value="GTPase HflX"/>
    <property type="match status" value="1"/>
</dbReference>
<dbReference type="PROSITE" id="PS51705">
    <property type="entry name" value="G_HFLX"/>
    <property type="match status" value="1"/>
</dbReference>
<feature type="binding site" evidence="7">
    <location>
        <begin position="318"/>
        <end position="321"/>
    </location>
    <ligand>
        <name>GTP</name>
        <dbReference type="ChEBI" id="CHEBI:37565"/>
    </ligand>
</feature>
<sequence>MFKAILVGADLKQDGTIDYYMEELYNLAVASNLEVVYSITQSLNRITPKFYIGSGKVDEIKRYVTNLNADMVIFNNELSGSQLRNLEQILDCRVIDRTLLILDIFAKRARTKEAMLQVEIAQLDYMLPRLVGLTDSLNRQQGGIGSRGPGEKKLELDRRRIINERSNLQKELEDVVKNRQVQRRTRDRSNIKKVAIVGYTNAGKSTLLNALVDVTSHNEDKKVYVENMLFATLETATRHIVLDNNKDFILTDTVGFVSNLPHKLVESFKSTLEEITEADYLIHVVDTSNKFYETQIQITKDTLAEIGVHDIPTLYIYNKYDLIDHAIEPSNFPYIIVSLLDNEAISQVLDFIEKEIFKDYEVVKLLIPFQEGDLVSYLNEHNNIIHQNYVNEGTVIELELSQLQKQKYADYII</sequence>
<evidence type="ECO:0000313" key="11">
    <source>
        <dbReference type="EMBL" id="QMS84913.1"/>
    </source>
</evidence>
<dbReference type="InterPro" id="IPR027417">
    <property type="entry name" value="P-loop_NTPase"/>
</dbReference>
<dbReference type="Proteomes" id="UP000514720">
    <property type="component" value="Chromosome"/>
</dbReference>
<evidence type="ECO:0000313" key="12">
    <source>
        <dbReference type="Proteomes" id="UP000514720"/>
    </source>
</evidence>
<feature type="binding site" evidence="7">
    <location>
        <begin position="198"/>
        <end position="205"/>
    </location>
    <ligand>
        <name>GTP</name>
        <dbReference type="ChEBI" id="CHEBI:37565"/>
    </ligand>
</feature>
<feature type="domain" description="Hflx-type G" evidence="10">
    <location>
        <begin position="192"/>
        <end position="360"/>
    </location>
</feature>
<dbReference type="InterPro" id="IPR042108">
    <property type="entry name" value="GTPase_HflX_N_sf"/>
</dbReference>
<keyword evidence="9" id="KW-0175">Coiled coil</keyword>
<dbReference type="InterPro" id="IPR032305">
    <property type="entry name" value="GTP-bd_M"/>
</dbReference>
<dbReference type="GO" id="GO:0005737">
    <property type="term" value="C:cytoplasm"/>
    <property type="evidence" value="ECO:0007669"/>
    <property type="project" value="UniProtKB-SubCell"/>
</dbReference>
<dbReference type="InterPro" id="IPR006073">
    <property type="entry name" value="GTP-bd"/>
</dbReference>
<dbReference type="Gene3D" id="3.40.50.300">
    <property type="entry name" value="P-loop containing nucleotide triphosphate hydrolases"/>
    <property type="match status" value="1"/>
</dbReference>
<dbReference type="GO" id="GO:0043022">
    <property type="term" value="F:ribosome binding"/>
    <property type="evidence" value="ECO:0007669"/>
    <property type="project" value="TreeGrafter"/>
</dbReference>
<comment type="subunit">
    <text evidence="6">Monomer. Associates with the 50S ribosomal subunit.</text>
</comment>
<dbReference type="Pfam" id="PF01926">
    <property type="entry name" value="MMR_HSR1"/>
    <property type="match status" value="1"/>
</dbReference>
<feature type="coiled-coil region" evidence="9">
    <location>
        <begin position="151"/>
        <end position="178"/>
    </location>
</feature>
<dbReference type="PIRSF" id="PIRSF006809">
    <property type="entry name" value="GTP-binding_hflX_prd"/>
    <property type="match status" value="1"/>
</dbReference>
<comment type="subcellular location">
    <subcellularLocation>
        <location evidence="6">Cytoplasm</location>
    </subcellularLocation>
    <text evidence="6">May associate with membranes.</text>
</comment>
<keyword evidence="12" id="KW-1185">Reference proteome</keyword>